<dbReference type="EMBL" id="FZNS01000008">
    <property type="protein sequence ID" value="SNR83047.1"/>
    <property type="molecule type" value="Genomic_DNA"/>
</dbReference>
<feature type="transmembrane region" description="Helical" evidence="7">
    <location>
        <begin position="50"/>
        <end position="69"/>
    </location>
</feature>
<evidence type="ECO:0000313" key="9">
    <source>
        <dbReference type="Proteomes" id="UP000198310"/>
    </source>
</evidence>
<keyword evidence="9" id="KW-1185">Reference proteome</keyword>
<evidence type="ECO:0000256" key="7">
    <source>
        <dbReference type="SAM" id="Phobius"/>
    </source>
</evidence>
<comment type="similarity">
    <text evidence="2">Belongs to the UPF0719 family.</text>
</comment>
<dbReference type="GO" id="GO:0005886">
    <property type="term" value="C:plasma membrane"/>
    <property type="evidence" value="ECO:0007669"/>
    <property type="project" value="UniProtKB-SubCell"/>
</dbReference>
<evidence type="ECO:0000256" key="5">
    <source>
        <dbReference type="ARBA" id="ARBA00022989"/>
    </source>
</evidence>
<evidence type="ECO:0000256" key="6">
    <source>
        <dbReference type="ARBA" id="ARBA00023136"/>
    </source>
</evidence>
<reference evidence="9" key="1">
    <citation type="submission" date="2017-06" db="EMBL/GenBank/DDBJ databases">
        <authorList>
            <person name="Varghese N."/>
            <person name="Submissions S."/>
        </authorList>
    </citation>
    <scope>NUCLEOTIDE SEQUENCE [LARGE SCALE GENOMIC DNA]</scope>
    <source>
        <strain evidence="9">DSM 28041</strain>
    </source>
</reference>
<organism evidence="8 9">
    <name type="scientific">Hymenobacter mucosus</name>
    <dbReference type="NCBI Taxonomy" id="1411120"/>
    <lineage>
        <taxon>Bacteria</taxon>
        <taxon>Pseudomonadati</taxon>
        <taxon>Bacteroidota</taxon>
        <taxon>Cytophagia</taxon>
        <taxon>Cytophagales</taxon>
        <taxon>Hymenobacteraceae</taxon>
        <taxon>Hymenobacter</taxon>
    </lineage>
</organism>
<evidence type="ECO:0000256" key="4">
    <source>
        <dbReference type="ARBA" id="ARBA00022692"/>
    </source>
</evidence>
<dbReference type="InterPro" id="IPR007140">
    <property type="entry name" value="DUF350"/>
</dbReference>
<accession>A0A238ZI73</accession>
<keyword evidence="4 7" id="KW-0812">Transmembrane</keyword>
<evidence type="ECO:0000313" key="8">
    <source>
        <dbReference type="EMBL" id="SNR83047.1"/>
    </source>
</evidence>
<evidence type="ECO:0008006" key="10">
    <source>
        <dbReference type="Google" id="ProtNLM"/>
    </source>
</evidence>
<keyword evidence="6 7" id="KW-0472">Membrane</keyword>
<keyword evidence="5 7" id="KW-1133">Transmembrane helix</keyword>
<name>A0A238ZI73_9BACT</name>
<dbReference type="Proteomes" id="UP000198310">
    <property type="component" value="Unassembled WGS sequence"/>
</dbReference>
<feature type="transmembrane region" description="Helical" evidence="7">
    <location>
        <begin position="6"/>
        <end position="30"/>
    </location>
</feature>
<protein>
    <recommendedName>
        <fullName evidence="10">DUF350 domain-containing protein</fullName>
    </recommendedName>
</protein>
<dbReference type="Pfam" id="PF03994">
    <property type="entry name" value="DUF350"/>
    <property type="match status" value="1"/>
</dbReference>
<dbReference type="RefSeq" id="WP_045689076.1">
    <property type="nucleotide sequence ID" value="NZ_FZNS01000008.1"/>
</dbReference>
<evidence type="ECO:0000256" key="2">
    <source>
        <dbReference type="ARBA" id="ARBA00005779"/>
    </source>
</evidence>
<sequence length="71" mass="7667">MEYLNFKLIAASIIYSVLGILILVLSFVVLNKLTPGTLWKEIIEEHNTALAIMGAAFILAVALIISSAIHG</sequence>
<keyword evidence="3" id="KW-1003">Cell membrane</keyword>
<evidence type="ECO:0000256" key="3">
    <source>
        <dbReference type="ARBA" id="ARBA00022475"/>
    </source>
</evidence>
<comment type="subcellular location">
    <subcellularLocation>
        <location evidence="1">Cell membrane</location>
        <topology evidence="1">Multi-pass membrane protein</topology>
    </subcellularLocation>
</comment>
<evidence type="ECO:0000256" key="1">
    <source>
        <dbReference type="ARBA" id="ARBA00004651"/>
    </source>
</evidence>
<gene>
    <name evidence="8" type="ORF">SAMN06269173_10867</name>
</gene>
<dbReference type="AlphaFoldDB" id="A0A238ZI73"/>
<proteinExistence type="inferred from homology"/>